<feature type="transmembrane region" description="Helical" evidence="9">
    <location>
        <begin position="138"/>
        <end position="158"/>
    </location>
</feature>
<reference evidence="10" key="1">
    <citation type="submission" date="2023-06" db="EMBL/GenBank/DDBJ databases">
        <title>Genome-scale phylogeny and comparative genomics of the fungal order Sordariales.</title>
        <authorList>
            <consortium name="Lawrence Berkeley National Laboratory"/>
            <person name="Hensen N."/>
            <person name="Bonometti L."/>
            <person name="Westerberg I."/>
            <person name="Brannstrom I.O."/>
            <person name="Guillou S."/>
            <person name="Cros-Aarteil S."/>
            <person name="Calhoun S."/>
            <person name="Haridas S."/>
            <person name="Kuo A."/>
            <person name="Mondo S."/>
            <person name="Pangilinan J."/>
            <person name="Riley R."/>
            <person name="Labutti K."/>
            <person name="Andreopoulos B."/>
            <person name="Lipzen A."/>
            <person name="Chen C."/>
            <person name="Yanf M."/>
            <person name="Daum C."/>
            <person name="Ng V."/>
            <person name="Clum A."/>
            <person name="Steindorff A."/>
            <person name="Ohm R."/>
            <person name="Martin F."/>
            <person name="Silar P."/>
            <person name="Natvig D."/>
            <person name="Lalanne C."/>
            <person name="Gautier V."/>
            <person name="Ament-Velasquez S.L."/>
            <person name="Kruys A."/>
            <person name="Hutchinson M.I."/>
            <person name="Powell A.J."/>
            <person name="Barry K."/>
            <person name="Miller A.N."/>
            <person name="Grigoriev I.V."/>
            <person name="Debuchy R."/>
            <person name="Gladieux P."/>
            <person name="Thoren M.H."/>
            <person name="Johannesson H."/>
        </authorList>
    </citation>
    <scope>NUCLEOTIDE SEQUENCE</scope>
    <source>
        <strain evidence="10">SMH4607-1</strain>
    </source>
</reference>
<evidence type="ECO:0000313" key="11">
    <source>
        <dbReference type="Proteomes" id="UP001172102"/>
    </source>
</evidence>
<dbReference type="NCBIfam" id="TIGR00727">
    <property type="entry name" value="ISP4_OPT"/>
    <property type="match status" value="1"/>
</dbReference>
<evidence type="ECO:0000313" key="10">
    <source>
        <dbReference type="EMBL" id="KAK0725532.1"/>
    </source>
</evidence>
<feature type="transmembrane region" description="Helical" evidence="9">
    <location>
        <begin position="461"/>
        <end position="480"/>
    </location>
</feature>
<gene>
    <name evidence="10" type="ORF">B0H67DRAFT_481481</name>
</gene>
<keyword evidence="7 9" id="KW-1133">Transmembrane helix</keyword>
<dbReference type="EMBL" id="JAUKUA010000002">
    <property type="protein sequence ID" value="KAK0725532.1"/>
    <property type="molecule type" value="Genomic_DNA"/>
</dbReference>
<feature type="transmembrane region" description="Helical" evidence="9">
    <location>
        <begin position="702"/>
        <end position="722"/>
    </location>
</feature>
<dbReference type="NCBIfam" id="TIGR00728">
    <property type="entry name" value="OPT_sfam"/>
    <property type="match status" value="1"/>
</dbReference>
<keyword evidence="5" id="KW-0571">Peptide transport</keyword>
<dbReference type="GO" id="GO:0016020">
    <property type="term" value="C:membrane"/>
    <property type="evidence" value="ECO:0007669"/>
    <property type="project" value="UniProtKB-SubCell"/>
</dbReference>
<feature type="transmembrane region" description="Helical" evidence="9">
    <location>
        <begin position="635"/>
        <end position="653"/>
    </location>
</feature>
<dbReference type="Proteomes" id="UP001172102">
    <property type="component" value="Unassembled WGS sequence"/>
</dbReference>
<comment type="similarity">
    <text evidence="2">Belongs to the oligopeptide OPT transporter family.</text>
</comment>
<comment type="subcellular location">
    <subcellularLocation>
        <location evidence="1">Membrane</location>
        <topology evidence="1">Multi-pass membrane protein</topology>
    </subcellularLocation>
</comment>
<evidence type="ECO:0000256" key="2">
    <source>
        <dbReference type="ARBA" id="ARBA00008807"/>
    </source>
</evidence>
<evidence type="ECO:0000256" key="5">
    <source>
        <dbReference type="ARBA" id="ARBA00022856"/>
    </source>
</evidence>
<dbReference type="InterPro" id="IPR004813">
    <property type="entry name" value="OPT"/>
</dbReference>
<evidence type="ECO:0000256" key="8">
    <source>
        <dbReference type="ARBA" id="ARBA00023136"/>
    </source>
</evidence>
<dbReference type="GO" id="GO:0035673">
    <property type="term" value="F:oligopeptide transmembrane transporter activity"/>
    <property type="evidence" value="ECO:0007669"/>
    <property type="project" value="InterPro"/>
</dbReference>
<accession>A0AA40B0P5</accession>
<keyword evidence="8 9" id="KW-0472">Membrane</keyword>
<keyword evidence="6" id="KW-0653">Protein transport</keyword>
<protein>
    <submittedName>
        <fullName evidence="10">OPT oligopeptide transporter protein-domain-containing protein</fullName>
    </submittedName>
</protein>
<dbReference type="AlphaFoldDB" id="A0AA40B0P5"/>
<evidence type="ECO:0000256" key="9">
    <source>
        <dbReference type="SAM" id="Phobius"/>
    </source>
</evidence>
<dbReference type="Pfam" id="PF03169">
    <property type="entry name" value="OPT"/>
    <property type="match status" value="1"/>
</dbReference>
<keyword evidence="3" id="KW-0813">Transport</keyword>
<evidence type="ECO:0000256" key="4">
    <source>
        <dbReference type="ARBA" id="ARBA00022692"/>
    </source>
</evidence>
<feature type="transmembrane region" description="Helical" evidence="9">
    <location>
        <begin position="389"/>
        <end position="407"/>
    </location>
</feature>
<dbReference type="PANTHER" id="PTHR22601">
    <property type="entry name" value="ISP4 LIKE PROTEIN"/>
    <property type="match status" value="1"/>
</dbReference>
<organism evidence="10 11">
    <name type="scientific">Lasiosphaeris hirsuta</name>
    <dbReference type="NCBI Taxonomy" id="260670"/>
    <lineage>
        <taxon>Eukaryota</taxon>
        <taxon>Fungi</taxon>
        <taxon>Dikarya</taxon>
        <taxon>Ascomycota</taxon>
        <taxon>Pezizomycotina</taxon>
        <taxon>Sordariomycetes</taxon>
        <taxon>Sordariomycetidae</taxon>
        <taxon>Sordariales</taxon>
        <taxon>Lasiosphaeriaceae</taxon>
        <taxon>Lasiosphaeris</taxon>
    </lineage>
</organism>
<name>A0AA40B0P5_9PEZI</name>
<feature type="transmembrane region" description="Helical" evidence="9">
    <location>
        <begin position="525"/>
        <end position="545"/>
    </location>
</feature>
<feature type="transmembrane region" description="Helical" evidence="9">
    <location>
        <begin position="551"/>
        <end position="572"/>
    </location>
</feature>
<dbReference type="GO" id="GO:0015031">
    <property type="term" value="P:protein transport"/>
    <property type="evidence" value="ECO:0007669"/>
    <property type="project" value="UniProtKB-KW"/>
</dbReference>
<evidence type="ECO:0000256" key="3">
    <source>
        <dbReference type="ARBA" id="ARBA00022448"/>
    </source>
</evidence>
<evidence type="ECO:0000256" key="6">
    <source>
        <dbReference type="ARBA" id="ARBA00022927"/>
    </source>
</evidence>
<evidence type="ECO:0000256" key="7">
    <source>
        <dbReference type="ARBA" id="ARBA00022989"/>
    </source>
</evidence>
<feature type="transmembrane region" description="Helical" evidence="9">
    <location>
        <begin position="315"/>
        <end position="345"/>
    </location>
</feature>
<dbReference type="InterPro" id="IPR004648">
    <property type="entry name" value="Oligpept_transpt"/>
</dbReference>
<evidence type="ECO:0000256" key="1">
    <source>
        <dbReference type="ARBA" id="ARBA00004141"/>
    </source>
</evidence>
<keyword evidence="4 9" id="KW-0812">Transmembrane</keyword>
<comment type="caution">
    <text evidence="10">The sequence shown here is derived from an EMBL/GenBank/DDBJ whole genome shotgun (WGS) entry which is preliminary data.</text>
</comment>
<keyword evidence="11" id="KW-1185">Reference proteome</keyword>
<proteinExistence type="inferred from homology"/>
<sequence length="846" mass="95378">MIPLWSIRWSCRFPVLQSHPSSPPLINVLYREFNMTERDLREARALADQMSLEEVKSLMEKVLQIHENDPNFPQPILDKAKEFLGNPDVLAHPDRHKVLIAQMKLEAALITNNSPYSEVRGVVDNHDDPTMPSSTIRAWVIGIFFSSLIGFINTFFGIRQPPIALGSTVVQMLSYPVGKFCDRILPDWGFTFWGTRHSLNPGPFSRKEHMLITIMANVGSGPPYSNSIIWTQYLKQYFNQPYAGEYTYQVLIGLSTNLIGYGMAGLTRKFLVYPSYCVWPGSLVTIALNSAFHSTDNAAVEGPFKKVYRMSRYKFFLLAFAAMFVYFWFPNYIFTALSVFSWMTWIAPDNVALSTITGSVNGLGFNPWPTFDWNAMLTDPLMVPFFTTANRFIGAAISGCVVLGIWYSNVLNTAYLPINSNRVFDNTGHYYNVSRAINSERLFDAKSYESYSPAYLSAGNMIVYTFFLAIYPATLTYIALNHWYEAKMGFQNLFNSFLRNRVPETGQYEDVHNRLMAKYPEVSEWLYTAVLLFALGCGIGGISGWETYTTPAVVFYGLALCFIFVVPVGMVSAMTGIEVTLNVLAEFIGGSIVQGNALAMNYFKSYGVTTCSMAILFANDLKLAHYVKIPPRHTFAAQVIGTIISSFVCVAILNLQMKGIPNVCTEDAPDKMYCPDINTFFTASVLWGTIGPKKIFGAGGQYTVLMAGWPIGVAVPLIIWYIKRRFPAKKWLRQIQPVVLLYGGFVWAPYNLSYVTPSVWLGWLSWIWCKNRFLAFWAKYNFILSAAFTSGISIAGVIIFFTLQWNDIYINWWGNNVVYQGCEDTPCVLKTLAPGEVFGPKPGEFH</sequence>
<feature type="transmembrane region" description="Helical" evidence="9">
    <location>
        <begin position="782"/>
        <end position="803"/>
    </location>
</feature>